<name>A0A2G9YW49_9BACT</name>
<feature type="transmembrane region" description="Helical" evidence="2">
    <location>
        <begin position="12"/>
        <end position="35"/>
    </location>
</feature>
<evidence type="ECO:0000313" key="5">
    <source>
        <dbReference type="Proteomes" id="UP000229976"/>
    </source>
</evidence>
<feature type="domain" description="Transglycosylase SLT" evidence="3">
    <location>
        <begin position="278"/>
        <end position="420"/>
    </location>
</feature>
<dbReference type="Gene3D" id="6.10.250.3150">
    <property type="match status" value="1"/>
</dbReference>
<organism evidence="4 5">
    <name type="scientific">Candidatus Nealsonbacteria bacterium CG23_combo_of_CG06-09_8_20_14_all_39_17</name>
    <dbReference type="NCBI Taxonomy" id="1974722"/>
    <lineage>
        <taxon>Bacteria</taxon>
        <taxon>Candidatus Nealsoniibacteriota</taxon>
    </lineage>
</organism>
<sequence>MSIFALQKIKPSILISSMILIAVFILPIFFAFPFVGKIPFASAEGEQEAATVERTALEKELAELEIQIDKYEKDISKTAEEKKTLQNQISILKNKISKLDLQIKQSNLVIKDLTGQIKDTESSISETMVKVADVQRQLGDILQVMYENDRKSLIEILLSEKEMSDFFDDIMALEVLNSKNQDMLEEIKKLKAYLESQKTSLDGEKTELETTVKIRTLQKEESLKNQKGKDKYLKLTEAQYQKSLSEKKEIEKKVAGIRSRIFELIGVPDAPTFGEALEMAKTVSASTGIRPAFLLAVLTQESNIGKNVGQCFLKDAKTGAGVVASSNKSISNVMSPKRDTAPFIEITKELGRDPFNTLVSCPMSYGYGGAMGPAQFIPSTWQSYKDRIKAATGKAADPWNIRDAFFAAGFYLSDYGAKKQTADAEWKAAMIYFSGGTNVKYRFYGDSVVSITKQYLSDIADLDTVK</sequence>
<comment type="caution">
    <text evidence="4">The sequence shown here is derived from an EMBL/GenBank/DDBJ whole genome shotgun (WGS) entry which is preliminary data.</text>
</comment>
<evidence type="ECO:0000313" key="4">
    <source>
        <dbReference type="EMBL" id="PIP22711.1"/>
    </source>
</evidence>
<proteinExistence type="predicted"/>
<dbReference type="InterPro" id="IPR031304">
    <property type="entry name" value="SLT_2"/>
</dbReference>
<gene>
    <name evidence="4" type="ORF">COX37_02565</name>
</gene>
<dbReference type="EMBL" id="PCRO01000033">
    <property type="protein sequence ID" value="PIP22711.1"/>
    <property type="molecule type" value="Genomic_DNA"/>
</dbReference>
<dbReference type="Gene3D" id="1.10.530.10">
    <property type="match status" value="1"/>
</dbReference>
<keyword evidence="2" id="KW-0812">Transmembrane</keyword>
<dbReference type="Pfam" id="PF13406">
    <property type="entry name" value="SLT_2"/>
    <property type="match status" value="1"/>
</dbReference>
<keyword evidence="2" id="KW-1133">Transmembrane helix</keyword>
<dbReference type="AlphaFoldDB" id="A0A2G9YW49"/>
<keyword evidence="1" id="KW-0175">Coiled coil</keyword>
<feature type="coiled-coil region" evidence="1">
    <location>
        <begin position="47"/>
        <end position="102"/>
    </location>
</feature>
<dbReference type="SUPFAM" id="SSF90257">
    <property type="entry name" value="Myosin rod fragments"/>
    <property type="match status" value="1"/>
</dbReference>
<dbReference type="InterPro" id="IPR023346">
    <property type="entry name" value="Lysozyme-like_dom_sf"/>
</dbReference>
<reference evidence="4 5" key="1">
    <citation type="submission" date="2017-09" db="EMBL/GenBank/DDBJ databases">
        <title>Depth-based differentiation of microbial function through sediment-hosted aquifers and enrichment of novel symbionts in the deep terrestrial subsurface.</title>
        <authorList>
            <person name="Probst A.J."/>
            <person name="Ladd B."/>
            <person name="Jarett J.K."/>
            <person name="Geller-Mcgrath D.E."/>
            <person name="Sieber C.M."/>
            <person name="Emerson J.B."/>
            <person name="Anantharaman K."/>
            <person name="Thomas B.C."/>
            <person name="Malmstrom R."/>
            <person name="Stieglmeier M."/>
            <person name="Klingl A."/>
            <person name="Woyke T."/>
            <person name="Ryan C.M."/>
            <person name="Banfield J.F."/>
        </authorList>
    </citation>
    <scope>NUCLEOTIDE SEQUENCE [LARGE SCALE GENOMIC DNA]</scope>
    <source>
        <strain evidence="4">CG23_combo_of_CG06-09_8_20_14_all_39_17</strain>
    </source>
</reference>
<accession>A0A2G9YW49</accession>
<protein>
    <recommendedName>
        <fullName evidence="3">Transglycosylase SLT domain-containing protein</fullName>
    </recommendedName>
</protein>
<evidence type="ECO:0000259" key="3">
    <source>
        <dbReference type="Pfam" id="PF13406"/>
    </source>
</evidence>
<evidence type="ECO:0000256" key="1">
    <source>
        <dbReference type="SAM" id="Coils"/>
    </source>
</evidence>
<evidence type="ECO:0000256" key="2">
    <source>
        <dbReference type="SAM" id="Phobius"/>
    </source>
</evidence>
<dbReference type="Proteomes" id="UP000229976">
    <property type="component" value="Unassembled WGS sequence"/>
</dbReference>
<dbReference type="SUPFAM" id="SSF53955">
    <property type="entry name" value="Lysozyme-like"/>
    <property type="match status" value="1"/>
</dbReference>
<keyword evidence="2" id="KW-0472">Membrane</keyword>